<organism evidence="2 3">
    <name type="scientific">Papilio xuthus</name>
    <name type="common">Asian swallowtail butterfly</name>
    <dbReference type="NCBI Taxonomy" id="66420"/>
    <lineage>
        <taxon>Eukaryota</taxon>
        <taxon>Metazoa</taxon>
        <taxon>Ecdysozoa</taxon>
        <taxon>Arthropoda</taxon>
        <taxon>Hexapoda</taxon>
        <taxon>Insecta</taxon>
        <taxon>Pterygota</taxon>
        <taxon>Neoptera</taxon>
        <taxon>Endopterygota</taxon>
        <taxon>Lepidoptera</taxon>
        <taxon>Glossata</taxon>
        <taxon>Ditrysia</taxon>
        <taxon>Papilionoidea</taxon>
        <taxon>Papilionidae</taxon>
        <taxon>Papilioninae</taxon>
        <taxon>Papilio</taxon>
    </lineage>
</organism>
<proteinExistence type="predicted"/>
<feature type="region of interest" description="Disordered" evidence="1">
    <location>
        <begin position="534"/>
        <end position="560"/>
    </location>
</feature>
<keyword evidence="3" id="KW-1185">Reference proteome</keyword>
<sequence>QVIRRLGTSLANHRASLSSELGSLWDFIRIDRDRRRSAPSTTYESIDSKSPVRLARDLLQVVQETVFAKKLDETPKRCPLVKEESDLTTSDEEEGTDRIANLIDFFFTIVKSQREGRKGSSGSCFKTEVSPDEEEKCVPTRVNTELEQKMETLMEFLATTGCMENENDGKDEKKITLMEFLFGPDERKWETPLIEINGRGVSLSESNSNVRNLSFIDETPVDDSNETLVEMLLKYMENYGSKEKFKDSNKSMSLTPSLSEKSKSDITISRLETFSDVSKTKSDSTLTQTQDTVIDLTDFRSEKSSRRISESVIDLSFIKEDLDNIFEEAIIRICELKMIFEDDTMSDQEDLENFTAYTKPPTLQYIQCLPYSVELSDIIEEDEPSSRGLERIAEEDRLTHIKQLAEEVVREIERKIQRYPFEDYDDSSGPSTEEYSREYELSTRSISLIDLRNIPDLPPSMIIKPKVLRLDKSTSTTEISESISEISRRIDSFCMTEDTSLNANSDRNDRAMDKIESLHKFFSKSRLEIIDESMEENGDRMKSPKQGVTESNHSRSDIDYKVGQASLDDVEDIQDDNDVKTDIVTREIDTDKDGNIESRGRMDT</sequence>
<evidence type="ECO:0000313" key="3">
    <source>
        <dbReference type="Proteomes" id="UP000053268"/>
    </source>
</evidence>
<evidence type="ECO:0000256" key="1">
    <source>
        <dbReference type="SAM" id="MobiDB-lite"/>
    </source>
</evidence>
<dbReference type="Proteomes" id="UP000053268">
    <property type="component" value="Unassembled WGS sequence"/>
</dbReference>
<accession>A0A0N1PE75</accession>
<protein>
    <submittedName>
        <fullName evidence="2">Uncharacterized protein</fullName>
    </submittedName>
</protein>
<gene>
    <name evidence="2" type="ORF">RR46_00378</name>
</gene>
<dbReference type="STRING" id="66420.A0A0N1PE75"/>
<dbReference type="EMBL" id="KQ459470">
    <property type="protein sequence ID" value="KPJ00238.1"/>
    <property type="molecule type" value="Genomic_DNA"/>
</dbReference>
<dbReference type="AlphaFoldDB" id="A0A0N1PE75"/>
<reference evidence="2 3" key="1">
    <citation type="journal article" date="2015" name="Nat. Commun.">
        <title>Outbred genome sequencing and CRISPR/Cas9 gene editing in butterflies.</title>
        <authorList>
            <person name="Li X."/>
            <person name="Fan D."/>
            <person name="Zhang W."/>
            <person name="Liu G."/>
            <person name="Zhang L."/>
            <person name="Zhao L."/>
            <person name="Fang X."/>
            <person name="Chen L."/>
            <person name="Dong Y."/>
            <person name="Chen Y."/>
            <person name="Ding Y."/>
            <person name="Zhao R."/>
            <person name="Feng M."/>
            <person name="Zhu Y."/>
            <person name="Feng Y."/>
            <person name="Jiang X."/>
            <person name="Zhu D."/>
            <person name="Xiang H."/>
            <person name="Feng X."/>
            <person name="Li S."/>
            <person name="Wang J."/>
            <person name="Zhang G."/>
            <person name="Kronforst M.R."/>
            <person name="Wang W."/>
        </authorList>
    </citation>
    <scope>NUCLEOTIDE SEQUENCE [LARGE SCALE GENOMIC DNA]</scope>
    <source>
        <strain evidence="2">Ya'a_city_454_Px</strain>
        <tissue evidence="2">Whole body</tissue>
    </source>
</reference>
<evidence type="ECO:0000313" key="2">
    <source>
        <dbReference type="EMBL" id="KPJ00238.1"/>
    </source>
</evidence>
<feature type="region of interest" description="Disordered" evidence="1">
    <location>
        <begin position="584"/>
        <end position="604"/>
    </location>
</feature>
<name>A0A0N1PE75_PAPXU</name>
<feature type="non-terminal residue" evidence="2">
    <location>
        <position position="1"/>
    </location>
</feature>